<evidence type="ECO:0000256" key="1">
    <source>
        <dbReference type="ARBA" id="ARBA00001526"/>
    </source>
</evidence>
<dbReference type="EC" id="3.5.2.6" evidence="6"/>
<evidence type="ECO:0000256" key="10">
    <source>
        <dbReference type="ARBA" id="ARBA00022801"/>
    </source>
</evidence>
<evidence type="ECO:0000256" key="2">
    <source>
        <dbReference type="ARBA" id="ARBA00001947"/>
    </source>
</evidence>
<protein>
    <recommendedName>
        <fullName evidence="6">beta-lactamase</fullName>
        <ecNumber evidence="6">3.5.2.6</ecNumber>
    </recommendedName>
</protein>
<dbReference type="InterPro" id="IPR058199">
    <property type="entry name" value="BlaB//VIM/IMP-1"/>
</dbReference>
<organism evidence="15 16">
    <name type="scientific">Pseudoalteromonas xiamenensis</name>
    <dbReference type="NCBI Taxonomy" id="882626"/>
    <lineage>
        <taxon>Bacteria</taxon>
        <taxon>Pseudomonadati</taxon>
        <taxon>Pseudomonadota</taxon>
        <taxon>Gammaproteobacteria</taxon>
        <taxon>Alteromonadales</taxon>
        <taxon>Pseudoalteromonadaceae</taxon>
        <taxon>Pseudoalteromonas</taxon>
    </lineage>
</organism>
<accession>A0A975HKN9</accession>
<keyword evidence="9" id="KW-0574">Periplasm</keyword>
<evidence type="ECO:0000313" key="15">
    <source>
        <dbReference type="EMBL" id="QTH71228.1"/>
    </source>
</evidence>
<evidence type="ECO:0000256" key="6">
    <source>
        <dbReference type="ARBA" id="ARBA00012865"/>
    </source>
</evidence>
<dbReference type="GO" id="GO:0008800">
    <property type="term" value="F:beta-lactamase activity"/>
    <property type="evidence" value="ECO:0007669"/>
    <property type="project" value="UniProtKB-EC"/>
</dbReference>
<dbReference type="InterPro" id="IPR001279">
    <property type="entry name" value="Metallo-B-lactamas"/>
</dbReference>
<keyword evidence="8 13" id="KW-0732">Signal</keyword>
<comment type="cofactor">
    <cofactor evidence="2">
        <name>Zn(2+)</name>
        <dbReference type="ChEBI" id="CHEBI:29105"/>
    </cofactor>
</comment>
<evidence type="ECO:0000256" key="4">
    <source>
        <dbReference type="ARBA" id="ARBA00005250"/>
    </source>
</evidence>
<dbReference type="RefSeq" id="WP_208842869.1">
    <property type="nucleotide sequence ID" value="NZ_CP072133.1"/>
</dbReference>
<dbReference type="NCBIfam" id="NF033088">
    <property type="entry name" value="bla_subclass_B1"/>
    <property type="match status" value="1"/>
</dbReference>
<keyword evidence="10 15" id="KW-0378">Hydrolase</keyword>
<dbReference type="PANTHER" id="PTHR46233:SF3">
    <property type="entry name" value="HYDROXYACYLGLUTATHIONE HYDROLASE GLOC"/>
    <property type="match status" value="1"/>
</dbReference>
<comment type="subcellular location">
    <subcellularLocation>
        <location evidence="3">Periplasm</location>
    </subcellularLocation>
</comment>
<dbReference type="SUPFAM" id="SSF56281">
    <property type="entry name" value="Metallo-hydrolase/oxidoreductase"/>
    <property type="match status" value="1"/>
</dbReference>
<dbReference type="EMBL" id="CP072133">
    <property type="protein sequence ID" value="QTH71228.1"/>
    <property type="molecule type" value="Genomic_DNA"/>
</dbReference>
<dbReference type="Pfam" id="PF00753">
    <property type="entry name" value="Lactamase_B"/>
    <property type="match status" value="1"/>
</dbReference>
<evidence type="ECO:0000256" key="8">
    <source>
        <dbReference type="ARBA" id="ARBA00022729"/>
    </source>
</evidence>
<dbReference type="GO" id="GO:0046872">
    <property type="term" value="F:metal ion binding"/>
    <property type="evidence" value="ECO:0007669"/>
    <property type="project" value="UniProtKB-KW"/>
</dbReference>
<reference evidence="15" key="1">
    <citation type="submission" date="2021-03" db="EMBL/GenBank/DDBJ databases">
        <title>Complete Genome of Pseudoalteromonas xiamenensis STKMTI.2, a new potential marine bacterium producing anti-Vibrio compounds.</title>
        <authorList>
            <person name="Handayani D.P."/>
            <person name="Isnansetyo A."/>
            <person name="Istiqomah I."/>
            <person name="Jumina J."/>
        </authorList>
    </citation>
    <scope>NUCLEOTIDE SEQUENCE</scope>
    <source>
        <strain evidence="15">STKMTI.2</strain>
    </source>
</reference>
<evidence type="ECO:0000313" key="16">
    <source>
        <dbReference type="Proteomes" id="UP000664904"/>
    </source>
</evidence>
<keyword evidence="11" id="KW-0862">Zinc</keyword>
<sequence length="247" mass="26878">MNKFISLALTLGATFSAIAASEMPKFDIKPIGKGVYQHTSYQDVPGFGVVGSNGLVVIENQKAYIVDTPWSVEDTKTLVDWIQAQHAEVKASLSTHYHEDRTAGIAWLNEHGIATYASSLTNQILSQKGKPKATHEFRSEREIHVAGSNLEVLFPGGGHTKDNVVVWIPNQKMLFGGCFIRSNGAKSLGNLKDATVSTWYQSLEKVTATYPDIQFVVPGHGESGTSALISNTKQLVEAKLHADQTSH</sequence>
<evidence type="ECO:0000259" key="14">
    <source>
        <dbReference type="SMART" id="SM00849"/>
    </source>
</evidence>
<dbReference type="Gene3D" id="3.60.15.10">
    <property type="entry name" value="Ribonuclease Z/Hydroxyacylglutathione hydrolase-like"/>
    <property type="match status" value="1"/>
</dbReference>
<dbReference type="KEGG" id="pxi:J5O05_15760"/>
<comment type="subunit">
    <text evidence="5">Monomer.</text>
</comment>
<name>A0A975HKN9_9GAMM</name>
<dbReference type="PANTHER" id="PTHR46233">
    <property type="entry name" value="HYDROXYACYLGLUTATHIONE HYDROLASE GLOC"/>
    <property type="match status" value="1"/>
</dbReference>
<dbReference type="InterPro" id="IPR036866">
    <property type="entry name" value="RibonucZ/Hydroxyglut_hydro"/>
</dbReference>
<gene>
    <name evidence="15" type="primary">bla</name>
    <name evidence="15" type="ORF">J5O05_15760</name>
</gene>
<proteinExistence type="inferred from homology"/>
<evidence type="ECO:0000256" key="12">
    <source>
        <dbReference type="ARBA" id="ARBA00023251"/>
    </source>
</evidence>
<evidence type="ECO:0000256" key="3">
    <source>
        <dbReference type="ARBA" id="ARBA00004418"/>
    </source>
</evidence>
<evidence type="ECO:0000256" key="5">
    <source>
        <dbReference type="ARBA" id="ARBA00011245"/>
    </source>
</evidence>
<feature type="chain" id="PRO_5036917205" description="beta-lactamase" evidence="13">
    <location>
        <begin position="20"/>
        <end position="247"/>
    </location>
</feature>
<dbReference type="InterPro" id="IPR051453">
    <property type="entry name" value="MBL_Glyoxalase_II"/>
</dbReference>
<keyword evidence="16" id="KW-1185">Reference proteome</keyword>
<evidence type="ECO:0000256" key="7">
    <source>
        <dbReference type="ARBA" id="ARBA00022723"/>
    </source>
</evidence>
<comment type="similarity">
    <text evidence="4">Belongs to the metallo-beta-lactamase superfamily. Class-B beta-lactamase family.</text>
</comment>
<evidence type="ECO:0000256" key="13">
    <source>
        <dbReference type="SAM" id="SignalP"/>
    </source>
</evidence>
<dbReference type="NCBIfam" id="NF012229">
    <property type="entry name" value="bla_class_B_core"/>
    <property type="match status" value="1"/>
</dbReference>
<comment type="catalytic activity">
    <reaction evidence="1">
        <text>a beta-lactam + H2O = a substituted beta-amino acid</text>
        <dbReference type="Rhea" id="RHEA:20401"/>
        <dbReference type="ChEBI" id="CHEBI:15377"/>
        <dbReference type="ChEBI" id="CHEBI:35627"/>
        <dbReference type="ChEBI" id="CHEBI:140347"/>
        <dbReference type="EC" id="3.5.2.6"/>
    </reaction>
</comment>
<evidence type="ECO:0000256" key="9">
    <source>
        <dbReference type="ARBA" id="ARBA00022764"/>
    </source>
</evidence>
<feature type="domain" description="Metallo-beta-lactamase" evidence="14">
    <location>
        <begin position="51"/>
        <end position="220"/>
    </location>
</feature>
<feature type="signal peptide" evidence="13">
    <location>
        <begin position="1"/>
        <end position="19"/>
    </location>
</feature>
<keyword evidence="12" id="KW-0046">Antibiotic resistance</keyword>
<dbReference type="SMART" id="SM00849">
    <property type="entry name" value="Lactamase_B"/>
    <property type="match status" value="1"/>
</dbReference>
<dbReference type="Proteomes" id="UP000664904">
    <property type="component" value="Chromosome"/>
</dbReference>
<keyword evidence="7" id="KW-0479">Metal-binding</keyword>
<dbReference type="AlphaFoldDB" id="A0A975HKN9"/>
<evidence type="ECO:0000256" key="11">
    <source>
        <dbReference type="ARBA" id="ARBA00022833"/>
    </source>
</evidence>